<reference evidence="1" key="1">
    <citation type="submission" date="2016-05" db="EMBL/GenBank/DDBJ databases">
        <authorList>
            <person name="Lavstsen T."/>
            <person name="Jespersen J.S."/>
        </authorList>
    </citation>
    <scope>NUCLEOTIDE SEQUENCE</scope>
    <source>
        <tissue evidence="1">Brain</tissue>
    </source>
</reference>
<proteinExistence type="predicted"/>
<dbReference type="EMBL" id="HAEF01007877">
    <property type="protein sequence ID" value="SBR45538.1"/>
    <property type="molecule type" value="Transcribed_RNA"/>
</dbReference>
<reference evidence="1" key="2">
    <citation type="submission" date="2016-06" db="EMBL/GenBank/DDBJ databases">
        <title>The genome of a short-lived fish provides insights into sex chromosome evolution and the genetic control of aging.</title>
        <authorList>
            <person name="Reichwald K."/>
            <person name="Felder M."/>
            <person name="Petzold A."/>
            <person name="Koch P."/>
            <person name="Groth M."/>
            <person name="Platzer M."/>
        </authorList>
    </citation>
    <scope>NUCLEOTIDE SEQUENCE</scope>
    <source>
        <tissue evidence="1">Brain</tissue>
    </source>
</reference>
<sequence length="60" mass="6663">ELHPKNTMPNVKHGGGNMLWDLFSAKGAGRLIKGRIEKAMYHQVSISESNEDETELDLPA</sequence>
<accession>A0A1A8LLX6</accession>
<organism evidence="1">
    <name type="scientific">Nothobranchius pienaari</name>
    <dbReference type="NCBI Taxonomy" id="704102"/>
    <lineage>
        <taxon>Eukaryota</taxon>
        <taxon>Metazoa</taxon>
        <taxon>Chordata</taxon>
        <taxon>Craniata</taxon>
        <taxon>Vertebrata</taxon>
        <taxon>Euteleostomi</taxon>
        <taxon>Actinopterygii</taxon>
        <taxon>Neopterygii</taxon>
        <taxon>Teleostei</taxon>
        <taxon>Neoteleostei</taxon>
        <taxon>Acanthomorphata</taxon>
        <taxon>Ovalentaria</taxon>
        <taxon>Atherinomorphae</taxon>
        <taxon>Cyprinodontiformes</taxon>
        <taxon>Nothobranchiidae</taxon>
        <taxon>Nothobranchius</taxon>
    </lineage>
</organism>
<protein>
    <submittedName>
        <fullName evidence="1">Uncharacterized protein</fullName>
    </submittedName>
</protein>
<dbReference type="AlphaFoldDB" id="A0A1A8LLX6"/>
<gene>
    <name evidence="1" type="primary">Nfu_g_1_025023</name>
</gene>
<feature type="non-terminal residue" evidence="1">
    <location>
        <position position="60"/>
    </location>
</feature>
<evidence type="ECO:0000313" key="1">
    <source>
        <dbReference type="EMBL" id="SBR45538.1"/>
    </source>
</evidence>
<feature type="non-terminal residue" evidence="1">
    <location>
        <position position="1"/>
    </location>
</feature>
<name>A0A1A8LLX6_9TELE</name>